<organism evidence="4 5">
    <name type="scientific">Hippea maritima (strain ATCC 700847 / DSM 10411 / MH2)</name>
    <dbReference type="NCBI Taxonomy" id="760142"/>
    <lineage>
        <taxon>Bacteria</taxon>
        <taxon>Pseudomonadati</taxon>
        <taxon>Campylobacterota</taxon>
        <taxon>Desulfurellia</taxon>
        <taxon>Desulfurellales</taxon>
        <taxon>Hippeaceae</taxon>
        <taxon>Hippea</taxon>
    </lineage>
</organism>
<dbReference type="STRING" id="760142.Hipma_0130"/>
<evidence type="ECO:0000256" key="2">
    <source>
        <dbReference type="ARBA" id="ARBA00022729"/>
    </source>
</evidence>
<dbReference type="CDD" id="cd06347">
    <property type="entry name" value="PBP1_ABC_LivK_ligand_binding-like"/>
    <property type="match status" value="1"/>
</dbReference>
<dbReference type="PANTHER" id="PTHR30483">
    <property type="entry name" value="LEUCINE-SPECIFIC-BINDING PROTEIN"/>
    <property type="match status" value="1"/>
</dbReference>
<dbReference type="PANTHER" id="PTHR30483:SF6">
    <property type="entry name" value="PERIPLASMIC BINDING PROTEIN OF ABC TRANSPORTER FOR NATURAL AMINO ACIDS"/>
    <property type="match status" value="1"/>
</dbReference>
<evidence type="ECO:0000256" key="1">
    <source>
        <dbReference type="ARBA" id="ARBA00010062"/>
    </source>
</evidence>
<reference evidence="5" key="2">
    <citation type="submission" date="2011-03" db="EMBL/GenBank/DDBJ databases">
        <title>The complete genome of Hippea maritima DSM 10411.</title>
        <authorList>
            <consortium name="US DOE Joint Genome Institute (JGI-PGF)"/>
            <person name="Lucas S."/>
            <person name="Copeland A."/>
            <person name="Lapidus A."/>
            <person name="Bruce D."/>
            <person name="Goodwin L."/>
            <person name="Pitluck S."/>
            <person name="Peters L."/>
            <person name="Kyrpides N."/>
            <person name="Mavromatis K."/>
            <person name="Pagani I."/>
            <person name="Ivanova N."/>
            <person name="Mikhailova N."/>
            <person name="Lu M."/>
            <person name="Detter J.C."/>
            <person name="Tapia R."/>
            <person name="Han C."/>
            <person name="Land M."/>
            <person name="Hauser L."/>
            <person name="Markowitz V."/>
            <person name="Cheng J.-F."/>
            <person name="Hugenholtz P."/>
            <person name="Woyke T."/>
            <person name="Wu D."/>
            <person name="Spring S."/>
            <person name="Schroeder M."/>
            <person name="Brambilla E."/>
            <person name="Klenk H.-P."/>
            <person name="Eisen J.A."/>
        </authorList>
    </citation>
    <scope>NUCLEOTIDE SEQUENCE [LARGE SCALE GENOMIC DNA]</scope>
    <source>
        <strain evidence="5">ATCC 700847 / DSM 10411 / MH2</strain>
    </source>
</reference>
<dbReference type="HOGENOM" id="CLU_027128_6_1_7"/>
<keyword evidence="4" id="KW-0675">Receptor</keyword>
<dbReference type="EMBL" id="CP002606">
    <property type="protein sequence ID" value="AEA33110.1"/>
    <property type="molecule type" value="Genomic_DNA"/>
</dbReference>
<dbReference type="AlphaFoldDB" id="F2LX52"/>
<proteinExistence type="inferred from homology"/>
<keyword evidence="5" id="KW-1185">Reference proteome</keyword>
<comment type="similarity">
    <text evidence="1">Belongs to the leucine-binding protein family.</text>
</comment>
<dbReference type="eggNOG" id="COG0683">
    <property type="taxonomic scope" value="Bacteria"/>
</dbReference>
<dbReference type="InterPro" id="IPR028081">
    <property type="entry name" value="Leu-bd"/>
</dbReference>
<evidence type="ECO:0000313" key="5">
    <source>
        <dbReference type="Proteomes" id="UP000008139"/>
    </source>
</evidence>
<dbReference type="InterPro" id="IPR051010">
    <property type="entry name" value="BCAA_transport"/>
</dbReference>
<accession>F2LX52</accession>
<dbReference type="KEGG" id="hmr:Hipma_0130"/>
<dbReference type="OrthoDB" id="9772589at2"/>
<evidence type="ECO:0000313" key="4">
    <source>
        <dbReference type="EMBL" id="AEA33110.1"/>
    </source>
</evidence>
<dbReference type="Gene3D" id="3.40.50.2300">
    <property type="match status" value="2"/>
</dbReference>
<keyword evidence="2" id="KW-0732">Signal</keyword>
<dbReference type="Pfam" id="PF13458">
    <property type="entry name" value="Peripla_BP_6"/>
    <property type="match status" value="1"/>
</dbReference>
<dbReference type="InterPro" id="IPR028082">
    <property type="entry name" value="Peripla_BP_I"/>
</dbReference>
<feature type="domain" description="Leucine-binding protein" evidence="3">
    <location>
        <begin position="26"/>
        <end position="367"/>
    </location>
</feature>
<name>F2LX52_HIPMA</name>
<reference evidence="4 5" key="1">
    <citation type="journal article" date="2011" name="Stand. Genomic Sci.">
        <title>Complete genome sequence of the thermophilic sulfur-reducer Hippea maritima type strain (MH(2)).</title>
        <authorList>
            <person name="Huntemann M."/>
            <person name="Lu M."/>
            <person name="Nolan M."/>
            <person name="Lapidus A."/>
            <person name="Lucas S."/>
            <person name="Hammon N."/>
            <person name="Deshpande S."/>
            <person name="Cheng J.F."/>
            <person name="Tapia R."/>
            <person name="Han C."/>
            <person name="Goodwin L."/>
            <person name="Pitluck S."/>
            <person name="Liolios K."/>
            <person name="Pagani I."/>
            <person name="Ivanova N."/>
            <person name="Ovchinikova G."/>
            <person name="Pati A."/>
            <person name="Chen A."/>
            <person name="Palaniappan K."/>
            <person name="Land M."/>
            <person name="Hauser L."/>
            <person name="Jeffries C.D."/>
            <person name="Detter J.C."/>
            <person name="Brambilla E.M."/>
            <person name="Rohde M."/>
            <person name="Spring S."/>
            <person name="Goker M."/>
            <person name="Woyke T."/>
            <person name="Bristow J."/>
            <person name="Eisen J.A."/>
            <person name="Markowitz V."/>
            <person name="Hugenholtz P."/>
            <person name="Kyrpides N.C."/>
            <person name="Klenk H.P."/>
            <person name="Mavromatis K."/>
        </authorList>
    </citation>
    <scope>NUCLEOTIDE SEQUENCE [LARGE SCALE GENOMIC DNA]</scope>
    <source>
        <strain evidence="5">ATCC 700847 / DSM 10411 / MH2</strain>
    </source>
</reference>
<protein>
    <submittedName>
        <fullName evidence="4">Extracellular ligand-binding receptor</fullName>
    </submittedName>
</protein>
<gene>
    <name evidence="4" type="ordered locus">Hipma_0130</name>
</gene>
<sequence>MKRLLSSFVAVLVGLVFLANASFAKEIKVGVVWPMTGLIAAFGQSAWKGLKLAESLQPKTKDGCVIHPILLDNKGDKVETANAVSKLITDNHVVAIIGAIASSNTLAGAPIAEKNKIPMLTSSATNPLVTKDKKYISRVCFIDPFQGTVGAKYAYNNLHAKTAVVMIEKDQDYSVGLAHSFMKAFKKLGGKILGVEFFQSTDQDYSAQIADIKSKNPDIIYMPSYYQEISLFARQARQYGLKQTIMAGDGAEADALIKIGGKAVEGVTFTTHYDPHAAATPLSKKFLKLFKEKYKEDPDAMAALGADAYFVLVNAIDNAGGCKATPDKINYQIRHTKKFEGVTGVITIDPKAGNAIKSAVIRKVEGGKFVYVTTVNP</sequence>
<dbReference type="Proteomes" id="UP000008139">
    <property type="component" value="Chromosome"/>
</dbReference>
<dbReference type="SUPFAM" id="SSF53822">
    <property type="entry name" value="Periplasmic binding protein-like I"/>
    <property type="match status" value="1"/>
</dbReference>
<dbReference type="RefSeq" id="WP_013681155.1">
    <property type="nucleotide sequence ID" value="NC_015318.1"/>
</dbReference>
<evidence type="ECO:0000259" key="3">
    <source>
        <dbReference type="Pfam" id="PF13458"/>
    </source>
</evidence>
<dbReference type="InParanoid" id="F2LX52"/>